<sequence>MCRTKHYGGLGLRHVREQNKAFMVKLGWGLVNQKDALWARVLRAKYKCGDDLIPDGMVWCLGDGRKVPFWLDPWLPNSNALCSYALGPLSASDLAMVVADFVSPSGAWEWSRFDFLLPIEHSRDGTFSTKSAYHAITSVDEGVRNGFWKLLWKWKGMEKIRSFLWLCGHDRLLTNAARKRRGMVATDICTRCNGAPEDLLHTLRDCPKAKCIWLKLVHPGKWHIFFSASRLNWLTINLSSNLGFSVMLILLLLFLNCPLTLFGLWIRVLWEEVDLVLVLTVLYAGIPEKGWVKFNVDGARKDSLSLTACGGLARDSEGRFLTSFVHKLGDGTVLNAELWSMLSALKVAWRAGFKKIVVESDCLTAMKLVNDFVQAMHPCSTILSQIHHWVAFDWEIKFVPVHREGNFAVDALATYAFSWPLGLNVLDDAAAILHQFLLADIEGRGGQEVLHGFDRRPLVAILISHGIPYHISDLTSLPSYLLPFSFITHH</sequence>
<dbReference type="SUPFAM" id="SSF53098">
    <property type="entry name" value="Ribonuclease H-like"/>
    <property type="match status" value="1"/>
</dbReference>
<dbReference type="InterPro" id="IPR026960">
    <property type="entry name" value="RVT-Znf"/>
</dbReference>
<keyword evidence="5" id="KW-1185">Reference proteome</keyword>
<dbReference type="InterPro" id="IPR053151">
    <property type="entry name" value="RNase_H-like"/>
</dbReference>
<dbReference type="CDD" id="cd06222">
    <property type="entry name" value="RNase_H_like"/>
    <property type="match status" value="1"/>
</dbReference>
<dbReference type="Gene3D" id="3.30.420.10">
    <property type="entry name" value="Ribonuclease H-like superfamily/Ribonuclease H"/>
    <property type="match status" value="1"/>
</dbReference>
<comment type="caution">
    <text evidence="4">The sequence shown here is derived from an EMBL/GenBank/DDBJ whole genome shotgun (WGS) entry which is preliminary data.</text>
</comment>
<dbReference type="Proteomes" id="UP000634136">
    <property type="component" value="Unassembled WGS sequence"/>
</dbReference>
<evidence type="ECO:0000313" key="5">
    <source>
        <dbReference type="Proteomes" id="UP000634136"/>
    </source>
</evidence>
<dbReference type="Pfam" id="PF13456">
    <property type="entry name" value="RVT_3"/>
    <property type="match status" value="1"/>
</dbReference>
<evidence type="ECO:0000259" key="2">
    <source>
        <dbReference type="Pfam" id="PF13456"/>
    </source>
</evidence>
<name>A0A834TMA9_9FABA</name>
<evidence type="ECO:0000259" key="3">
    <source>
        <dbReference type="Pfam" id="PF13966"/>
    </source>
</evidence>
<keyword evidence="1" id="KW-0472">Membrane</keyword>
<dbReference type="InterPro" id="IPR036397">
    <property type="entry name" value="RNaseH_sf"/>
</dbReference>
<keyword evidence="1" id="KW-1133">Transmembrane helix</keyword>
<dbReference type="OrthoDB" id="1435349at2759"/>
<gene>
    <name evidence="4" type="ORF">G2W53_022216</name>
</gene>
<reference evidence="4" key="1">
    <citation type="submission" date="2020-09" db="EMBL/GenBank/DDBJ databases">
        <title>Genome-Enabled Discovery of Anthraquinone Biosynthesis in Senna tora.</title>
        <authorList>
            <person name="Kang S.-H."/>
            <person name="Pandey R.P."/>
            <person name="Lee C.-M."/>
            <person name="Sim J.-S."/>
            <person name="Jeong J.-T."/>
            <person name="Choi B.-S."/>
            <person name="Jung M."/>
            <person name="Ginzburg D."/>
            <person name="Zhao K."/>
            <person name="Won S.Y."/>
            <person name="Oh T.-J."/>
            <person name="Yu Y."/>
            <person name="Kim N.-H."/>
            <person name="Lee O.R."/>
            <person name="Lee T.-H."/>
            <person name="Bashyal P."/>
            <person name="Kim T.-S."/>
            <person name="Lee W.-H."/>
            <person name="Kawkins C."/>
            <person name="Kim C.-K."/>
            <person name="Kim J.S."/>
            <person name="Ahn B.O."/>
            <person name="Rhee S.Y."/>
            <person name="Sohng J.K."/>
        </authorList>
    </citation>
    <scope>NUCLEOTIDE SEQUENCE</scope>
    <source>
        <tissue evidence="4">Leaf</tissue>
    </source>
</reference>
<proteinExistence type="predicted"/>
<organism evidence="4 5">
    <name type="scientific">Senna tora</name>
    <dbReference type="NCBI Taxonomy" id="362788"/>
    <lineage>
        <taxon>Eukaryota</taxon>
        <taxon>Viridiplantae</taxon>
        <taxon>Streptophyta</taxon>
        <taxon>Embryophyta</taxon>
        <taxon>Tracheophyta</taxon>
        <taxon>Spermatophyta</taxon>
        <taxon>Magnoliopsida</taxon>
        <taxon>eudicotyledons</taxon>
        <taxon>Gunneridae</taxon>
        <taxon>Pentapetalae</taxon>
        <taxon>rosids</taxon>
        <taxon>fabids</taxon>
        <taxon>Fabales</taxon>
        <taxon>Fabaceae</taxon>
        <taxon>Caesalpinioideae</taxon>
        <taxon>Cassia clade</taxon>
        <taxon>Senna</taxon>
    </lineage>
</organism>
<feature type="domain" description="Reverse transcriptase zinc-binding" evidence="3">
    <location>
        <begin position="127"/>
        <end position="213"/>
    </location>
</feature>
<dbReference type="Pfam" id="PF13966">
    <property type="entry name" value="zf-RVT"/>
    <property type="match status" value="1"/>
</dbReference>
<dbReference type="PANTHER" id="PTHR47723:SF19">
    <property type="entry name" value="POLYNUCLEOTIDYL TRANSFERASE, RIBONUCLEASE H-LIKE SUPERFAMILY PROTEIN"/>
    <property type="match status" value="1"/>
</dbReference>
<dbReference type="AlphaFoldDB" id="A0A834TMA9"/>
<dbReference type="PANTHER" id="PTHR47723">
    <property type="entry name" value="OS05G0353850 PROTEIN"/>
    <property type="match status" value="1"/>
</dbReference>
<dbReference type="EMBL" id="JAAIUW010000007">
    <property type="protein sequence ID" value="KAF7824072.1"/>
    <property type="molecule type" value="Genomic_DNA"/>
</dbReference>
<dbReference type="GO" id="GO:0004523">
    <property type="term" value="F:RNA-DNA hybrid ribonuclease activity"/>
    <property type="evidence" value="ECO:0007669"/>
    <property type="project" value="InterPro"/>
</dbReference>
<feature type="domain" description="RNase H type-1" evidence="2">
    <location>
        <begin position="295"/>
        <end position="416"/>
    </location>
</feature>
<protein>
    <submittedName>
        <fullName evidence="4">Putative ribonuclease H protein At1g65750 family</fullName>
    </submittedName>
</protein>
<evidence type="ECO:0000313" key="4">
    <source>
        <dbReference type="EMBL" id="KAF7824072.1"/>
    </source>
</evidence>
<dbReference type="InterPro" id="IPR012337">
    <property type="entry name" value="RNaseH-like_sf"/>
</dbReference>
<accession>A0A834TMA9</accession>
<feature type="transmembrane region" description="Helical" evidence="1">
    <location>
        <begin position="242"/>
        <end position="266"/>
    </location>
</feature>
<dbReference type="InterPro" id="IPR002156">
    <property type="entry name" value="RNaseH_domain"/>
</dbReference>
<evidence type="ECO:0000256" key="1">
    <source>
        <dbReference type="SAM" id="Phobius"/>
    </source>
</evidence>
<dbReference type="GO" id="GO:0003676">
    <property type="term" value="F:nucleic acid binding"/>
    <property type="evidence" value="ECO:0007669"/>
    <property type="project" value="InterPro"/>
</dbReference>
<dbReference type="InterPro" id="IPR044730">
    <property type="entry name" value="RNase_H-like_dom_plant"/>
</dbReference>
<keyword evidence="1" id="KW-0812">Transmembrane</keyword>